<dbReference type="RefSeq" id="XP_021103796.1">
    <property type="nucleotide sequence ID" value="XM_021248137.1"/>
</dbReference>
<feature type="region of interest" description="Disordered" evidence="1">
    <location>
        <begin position="173"/>
        <end position="196"/>
    </location>
</feature>
<dbReference type="GeneID" id="110346650"/>
<proteinExistence type="predicted"/>
<evidence type="ECO:0000313" key="4">
    <source>
        <dbReference type="RefSeq" id="XP_021103796.1"/>
    </source>
</evidence>
<keyword evidence="2" id="KW-1185">Reference proteome</keyword>
<name>A0AAX6S817_HETGA</name>
<gene>
    <name evidence="3 4" type="primary">LOC110346650</name>
</gene>
<evidence type="ECO:0000313" key="2">
    <source>
        <dbReference type="Proteomes" id="UP000694906"/>
    </source>
</evidence>
<organism evidence="2 3">
    <name type="scientific">Heterocephalus glaber</name>
    <name type="common">Naked mole rat</name>
    <dbReference type="NCBI Taxonomy" id="10181"/>
    <lineage>
        <taxon>Eukaryota</taxon>
        <taxon>Metazoa</taxon>
        <taxon>Chordata</taxon>
        <taxon>Craniata</taxon>
        <taxon>Vertebrata</taxon>
        <taxon>Euteleostomi</taxon>
        <taxon>Mammalia</taxon>
        <taxon>Eutheria</taxon>
        <taxon>Euarchontoglires</taxon>
        <taxon>Glires</taxon>
        <taxon>Rodentia</taxon>
        <taxon>Hystricomorpha</taxon>
        <taxon>Bathyergidae</taxon>
        <taxon>Heterocephalus</taxon>
    </lineage>
</organism>
<evidence type="ECO:0000313" key="3">
    <source>
        <dbReference type="RefSeq" id="XP_021103795.1"/>
    </source>
</evidence>
<dbReference type="AlphaFoldDB" id="A0AAX6S817"/>
<evidence type="ECO:0000256" key="1">
    <source>
        <dbReference type="SAM" id="MobiDB-lite"/>
    </source>
</evidence>
<dbReference type="RefSeq" id="XP_021103795.1">
    <property type="nucleotide sequence ID" value="XM_021248136.1"/>
</dbReference>
<reference evidence="3 4" key="1">
    <citation type="submission" date="2025-04" db="UniProtKB">
        <authorList>
            <consortium name="RefSeq"/>
        </authorList>
    </citation>
    <scope>IDENTIFICATION</scope>
</reference>
<protein>
    <submittedName>
        <fullName evidence="3 4">Uncharacterized protein LOC110346650</fullName>
    </submittedName>
</protein>
<accession>A0AAX6S817</accession>
<sequence length="305" mass="31651">MAIISSLWEAEAGGSRGGAQPGQFSNLVRPCLKIKNKMGSVKAPRSIPFKTKKTKDANVRKPDLVERGPSCTAGGLDAPRPLPLASWSGLGNNPALPAVQRPAGPRPGFSQGCAKGKEKVTARFVTPGPGRRCEAGSPETFARAAPSCTAPTAEQPVPQLAFVNPAPRCGLGLRPRPGTGSPRLFTNSSRPATREAGLEPCPLRELTCQEFSFLCLPGQVLPILVQPSELPDPESGPRSPGRESAPSRAPPGPFRSPGGLVQAGAGQGEGREGPASTQPPPLESPTKTDPVGSKLLLQEIYACAG</sequence>
<feature type="region of interest" description="Disordered" evidence="1">
    <location>
        <begin position="226"/>
        <end position="293"/>
    </location>
</feature>
<dbReference type="Proteomes" id="UP000694906">
    <property type="component" value="Unplaced"/>
</dbReference>